<dbReference type="Proteomes" id="UP001341840">
    <property type="component" value="Unassembled WGS sequence"/>
</dbReference>
<dbReference type="EMBL" id="JASCZI010060447">
    <property type="protein sequence ID" value="MED6131764.1"/>
    <property type="molecule type" value="Genomic_DNA"/>
</dbReference>
<accession>A0ABU6S6K7</accession>
<reference evidence="1 2" key="1">
    <citation type="journal article" date="2023" name="Plants (Basel)">
        <title>Bridging the Gap: Combining Genomics and Transcriptomics Approaches to Understand Stylosanthes scabra, an Orphan Legume from the Brazilian Caatinga.</title>
        <authorList>
            <person name="Ferreira-Neto J.R.C."/>
            <person name="da Silva M.D."/>
            <person name="Binneck E."/>
            <person name="de Melo N.F."/>
            <person name="da Silva R.H."/>
            <person name="de Melo A.L.T.M."/>
            <person name="Pandolfi V."/>
            <person name="Bustamante F.O."/>
            <person name="Brasileiro-Vidal A.C."/>
            <person name="Benko-Iseppon A.M."/>
        </authorList>
    </citation>
    <scope>NUCLEOTIDE SEQUENCE [LARGE SCALE GENOMIC DNA]</scope>
    <source>
        <tissue evidence="1">Leaves</tissue>
    </source>
</reference>
<protein>
    <submittedName>
        <fullName evidence="1">Uncharacterized protein</fullName>
    </submittedName>
</protein>
<comment type="caution">
    <text evidence="1">The sequence shown here is derived from an EMBL/GenBank/DDBJ whole genome shotgun (WGS) entry which is preliminary data.</text>
</comment>
<evidence type="ECO:0000313" key="2">
    <source>
        <dbReference type="Proteomes" id="UP001341840"/>
    </source>
</evidence>
<name>A0ABU6S6K7_9FABA</name>
<sequence length="194" mass="21503">MPAIPRPMDVGADEDIYSTWGSFDSTPSTLLSIVVRHFPNVLLTTHNLSLLMLTASPATICQPRWILDVENKTEFEELVLEFLTSTEVMEEVLSCAKLMKSEDDSEKAPGLNSASMKVFLRQHASQNEFSTSEVCKDVGAEVGHTFGQVKHVSIKRRKDEGVTMIADKIGEGSKDLSSLWCEDYPLTALAEDYS</sequence>
<keyword evidence="2" id="KW-1185">Reference proteome</keyword>
<organism evidence="1 2">
    <name type="scientific">Stylosanthes scabra</name>
    <dbReference type="NCBI Taxonomy" id="79078"/>
    <lineage>
        <taxon>Eukaryota</taxon>
        <taxon>Viridiplantae</taxon>
        <taxon>Streptophyta</taxon>
        <taxon>Embryophyta</taxon>
        <taxon>Tracheophyta</taxon>
        <taxon>Spermatophyta</taxon>
        <taxon>Magnoliopsida</taxon>
        <taxon>eudicotyledons</taxon>
        <taxon>Gunneridae</taxon>
        <taxon>Pentapetalae</taxon>
        <taxon>rosids</taxon>
        <taxon>fabids</taxon>
        <taxon>Fabales</taxon>
        <taxon>Fabaceae</taxon>
        <taxon>Papilionoideae</taxon>
        <taxon>50 kb inversion clade</taxon>
        <taxon>dalbergioids sensu lato</taxon>
        <taxon>Dalbergieae</taxon>
        <taxon>Pterocarpus clade</taxon>
        <taxon>Stylosanthes</taxon>
    </lineage>
</organism>
<proteinExistence type="predicted"/>
<evidence type="ECO:0000313" key="1">
    <source>
        <dbReference type="EMBL" id="MED6131764.1"/>
    </source>
</evidence>
<gene>
    <name evidence="1" type="ORF">PIB30_012772</name>
</gene>